<comment type="caution">
    <text evidence="1">The sequence shown here is derived from an EMBL/GenBank/DDBJ whole genome shotgun (WGS) entry which is preliminary data.</text>
</comment>
<evidence type="ECO:0000313" key="1">
    <source>
        <dbReference type="EMBL" id="SCY75115.1"/>
    </source>
</evidence>
<dbReference type="EMBL" id="FMVC01000005">
    <property type="protein sequence ID" value="SCY75115.1"/>
    <property type="molecule type" value="Genomic_DNA"/>
</dbReference>
<evidence type="ECO:0000313" key="2">
    <source>
        <dbReference type="Proteomes" id="UP000199307"/>
    </source>
</evidence>
<organism evidence="1 2">
    <name type="scientific">Flavobacterium anhuiense</name>
    <dbReference type="NCBI Taxonomy" id="459526"/>
    <lineage>
        <taxon>Bacteria</taxon>
        <taxon>Pseudomonadati</taxon>
        <taxon>Bacteroidota</taxon>
        <taxon>Flavobacteriia</taxon>
        <taxon>Flavobacteriales</taxon>
        <taxon>Flavobacteriaceae</taxon>
        <taxon>Flavobacterium</taxon>
    </lineage>
</organism>
<accession>A0ABY0LWY6</accession>
<gene>
    <name evidence="1" type="ORF">SAMN02927916_3182</name>
</gene>
<dbReference type="Proteomes" id="UP000199307">
    <property type="component" value="Unassembled WGS sequence"/>
</dbReference>
<sequence length="184" mass="20841">MTDDLLPCGTAVVQSFRHLIRQACHHCFIPSINQSFKRAGYSDNKRSCFLVVLQSCIPAIRQAVLPAILNVCCLLFLKHGLLDFLQTFRHKEPINFIRLYSYGSVWLSEVVFGIAIHYTPFVKRRLLCEMIFINGFMQKSLDISGGNGNGNKPFFPVTFNPSRRADYSVQPNTASCVLRHSKPS</sequence>
<protein>
    <submittedName>
        <fullName evidence="1">Uncharacterized protein</fullName>
    </submittedName>
</protein>
<reference evidence="1 2" key="1">
    <citation type="submission" date="2016-10" db="EMBL/GenBank/DDBJ databases">
        <authorList>
            <person name="Varghese N."/>
            <person name="Submissions S."/>
        </authorList>
    </citation>
    <scope>NUCLEOTIDE SEQUENCE [LARGE SCALE GENOMIC DNA]</scope>
    <source>
        <strain evidence="1 2">CGMCC 1.6859</strain>
    </source>
</reference>
<keyword evidence="2" id="KW-1185">Reference proteome</keyword>
<proteinExistence type="predicted"/>
<name>A0ABY0LWY6_9FLAO</name>